<dbReference type="GO" id="GO:0006298">
    <property type="term" value="P:mismatch repair"/>
    <property type="evidence" value="ECO:0007669"/>
    <property type="project" value="InterPro"/>
</dbReference>
<gene>
    <name evidence="6" type="ORF">EAH81_03180</name>
</gene>
<keyword evidence="4" id="KW-0472">Membrane</keyword>
<dbReference type="Gene3D" id="3.40.50.300">
    <property type="entry name" value="P-loop containing nucleotide triphosphate hydrolases"/>
    <property type="match status" value="1"/>
</dbReference>
<dbReference type="EMBL" id="RCZH01000002">
    <property type="protein sequence ID" value="TPG44495.1"/>
    <property type="molecule type" value="Genomic_DNA"/>
</dbReference>
<dbReference type="PANTHER" id="PTHR11361">
    <property type="entry name" value="DNA MISMATCH REPAIR PROTEIN MUTS FAMILY MEMBER"/>
    <property type="match status" value="1"/>
</dbReference>
<accession>A0A502F2Q6</accession>
<dbReference type="OrthoDB" id="9802448at2"/>
<keyword evidence="7" id="KW-1185">Reference proteome</keyword>
<dbReference type="GO" id="GO:0140664">
    <property type="term" value="F:ATP-dependent DNA damage sensor activity"/>
    <property type="evidence" value="ECO:0007669"/>
    <property type="project" value="InterPro"/>
</dbReference>
<keyword evidence="4" id="KW-1133">Transmembrane helix</keyword>
<dbReference type="Pfam" id="PF00488">
    <property type="entry name" value="MutS_V"/>
    <property type="match status" value="1"/>
</dbReference>
<evidence type="ECO:0000256" key="4">
    <source>
        <dbReference type="SAM" id="Phobius"/>
    </source>
</evidence>
<feature type="transmembrane region" description="Helical" evidence="4">
    <location>
        <begin position="205"/>
        <end position="225"/>
    </location>
</feature>
<organism evidence="6 7">
    <name type="scientific">Flavobacterium pectinovorum</name>
    <dbReference type="NCBI Taxonomy" id="29533"/>
    <lineage>
        <taxon>Bacteria</taxon>
        <taxon>Pseudomonadati</taxon>
        <taxon>Bacteroidota</taxon>
        <taxon>Flavobacteriia</taxon>
        <taxon>Flavobacteriales</taxon>
        <taxon>Flavobacteriaceae</taxon>
        <taxon>Flavobacterium</taxon>
    </lineage>
</organism>
<dbReference type="PANTHER" id="PTHR11361:SF99">
    <property type="entry name" value="DNA MISMATCH REPAIR PROTEIN"/>
    <property type="match status" value="1"/>
</dbReference>
<dbReference type="RefSeq" id="WP_140503670.1">
    <property type="nucleotide sequence ID" value="NZ_RCZH01000002.1"/>
</dbReference>
<evidence type="ECO:0000313" key="6">
    <source>
        <dbReference type="EMBL" id="TPG44495.1"/>
    </source>
</evidence>
<evidence type="ECO:0000256" key="2">
    <source>
        <dbReference type="ARBA" id="ARBA00022840"/>
    </source>
</evidence>
<dbReference type="SUPFAM" id="SSF48334">
    <property type="entry name" value="DNA repair protein MutS, domain III"/>
    <property type="match status" value="1"/>
</dbReference>
<keyword evidence="4" id="KW-0812">Transmembrane</keyword>
<protein>
    <submittedName>
        <fullName evidence="6">DNA mismatch repair protein MutS</fullName>
    </submittedName>
</protein>
<dbReference type="GO" id="GO:0030983">
    <property type="term" value="F:mismatched DNA binding"/>
    <property type="evidence" value="ECO:0007669"/>
    <property type="project" value="InterPro"/>
</dbReference>
<dbReference type="InterPro" id="IPR027417">
    <property type="entry name" value="P-loop_NTPase"/>
</dbReference>
<keyword evidence="1" id="KW-0547">Nucleotide-binding</keyword>
<reference evidence="6 7" key="1">
    <citation type="journal article" date="2019" name="Environ. Microbiol.">
        <title>Species interactions and distinct microbial communities in high Arctic permafrost affected cryosols are associated with the CH4 and CO2 gas fluxes.</title>
        <authorList>
            <person name="Altshuler I."/>
            <person name="Hamel J."/>
            <person name="Turney S."/>
            <person name="Magnuson E."/>
            <person name="Levesque R."/>
            <person name="Greer C."/>
            <person name="Whyte L.G."/>
        </authorList>
    </citation>
    <scope>NUCLEOTIDE SEQUENCE [LARGE SCALE GENOMIC DNA]</scope>
    <source>
        <strain evidence="6 7">42</strain>
    </source>
</reference>
<feature type="transmembrane region" description="Helical" evidence="4">
    <location>
        <begin position="231"/>
        <end position="251"/>
    </location>
</feature>
<dbReference type="GO" id="GO:0005524">
    <property type="term" value="F:ATP binding"/>
    <property type="evidence" value="ECO:0007669"/>
    <property type="project" value="UniProtKB-KW"/>
</dbReference>
<keyword evidence="3" id="KW-0238">DNA-binding</keyword>
<keyword evidence="2" id="KW-0067">ATP-binding</keyword>
<feature type="transmembrane region" description="Helical" evidence="4">
    <location>
        <begin position="49"/>
        <end position="67"/>
    </location>
</feature>
<comment type="caution">
    <text evidence="6">The sequence shown here is derived from an EMBL/GenBank/DDBJ whole genome shotgun (WGS) entry which is preliminary data.</text>
</comment>
<proteinExistence type="predicted"/>
<dbReference type="InterPro" id="IPR045076">
    <property type="entry name" value="MutS"/>
</dbReference>
<dbReference type="AlphaFoldDB" id="A0A502F2Q6"/>
<dbReference type="Proteomes" id="UP000319700">
    <property type="component" value="Unassembled WGS sequence"/>
</dbReference>
<evidence type="ECO:0000259" key="5">
    <source>
        <dbReference type="SMART" id="SM00534"/>
    </source>
</evidence>
<feature type="domain" description="DNA mismatch repair proteins mutS family" evidence="5">
    <location>
        <begin position="419"/>
        <end position="598"/>
    </location>
</feature>
<dbReference type="SMART" id="SM00534">
    <property type="entry name" value="MUTSac"/>
    <property type="match status" value="1"/>
</dbReference>
<sequence>MKDIEAININARELLIGYSKKQRIVSYLRTFSFLFFLIEMFRYLKIGNVFELIIGIILLFAFLFFVYKSSNITNSILFFENIKKVCIEINDEGKNDFDDASIRSDINHPYSYDLDIFGNNSLYQKINRCQTDIGKDRLSFFLLNHLLLIDDIINRQSAIKELSSKVEWSIRFLALTKSIKSSNSNLKSILNWRLHCSKLKLNKKLVTVLLIVVPVFNIFWITYAIIIKSPIFSSLMFLLSILIFTIINKVYDKSIKSIYASVDTKVIGLKGYSDLFLLIENEIFTSSNNSNLQRKVIKNNTIKASLLVKKLSGLIDSYENINIPFFGSILNIIFLWRLQFASKMEKFIFENNTEIPKWFESVAEFEALICFGLFSYKNQEFVYPICTEDSETMKASNLSHPLLNIKTRVANDFCVKQNNNVTIITGANMTGKSTFLRSIGINMVLAMNGCPVCADSFYFRPISIFTSMRTNDSLSDGSSYFNSEIKRLKLLVDKLNNNESQFIILDEILKGTNSVDKLKGSEMFLQKIISVKSLMNCVIATHDLDLTKMENDYPNNVNNLCFELHNKNGHFEPDYKLTKGVTKSMNAIDLMRKNNIID</sequence>
<feature type="transmembrane region" description="Helical" evidence="4">
    <location>
        <begin position="24"/>
        <end position="43"/>
    </location>
</feature>
<dbReference type="Gene3D" id="1.10.1420.10">
    <property type="match status" value="1"/>
</dbReference>
<dbReference type="InterPro" id="IPR036187">
    <property type="entry name" value="DNA_mismatch_repair_MutS_sf"/>
</dbReference>
<dbReference type="GO" id="GO:0005829">
    <property type="term" value="C:cytosol"/>
    <property type="evidence" value="ECO:0007669"/>
    <property type="project" value="TreeGrafter"/>
</dbReference>
<dbReference type="SUPFAM" id="SSF52540">
    <property type="entry name" value="P-loop containing nucleoside triphosphate hydrolases"/>
    <property type="match status" value="1"/>
</dbReference>
<evidence type="ECO:0000256" key="3">
    <source>
        <dbReference type="ARBA" id="ARBA00023125"/>
    </source>
</evidence>
<name>A0A502F2Q6_9FLAO</name>
<dbReference type="InterPro" id="IPR000432">
    <property type="entry name" value="DNA_mismatch_repair_MutS_C"/>
</dbReference>
<evidence type="ECO:0000256" key="1">
    <source>
        <dbReference type="ARBA" id="ARBA00022741"/>
    </source>
</evidence>
<evidence type="ECO:0000313" key="7">
    <source>
        <dbReference type="Proteomes" id="UP000319700"/>
    </source>
</evidence>